<organism evidence="2 3">
    <name type="scientific">Ilyobacter polytropus (strain ATCC 51220 / DSM 2926 / LMG 16218 / CuHBu1)</name>
    <dbReference type="NCBI Taxonomy" id="572544"/>
    <lineage>
        <taxon>Bacteria</taxon>
        <taxon>Fusobacteriati</taxon>
        <taxon>Fusobacteriota</taxon>
        <taxon>Fusobacteriia</taxon>
        <taxon>Fusobacteriales</taxon>
        <taxon>Fusobacteriaceae</taxon>
        <taxon>Ilyobacter</taxon>
    </lineage>
</organism>
<dbReference type="NCBIfam" id="TIGR00277">
    <property type="entry name" value="HDIG"/>
    <property type="match status" value="1"/>
</dbReference>
<proteinExistence type="predicted"/>
<dbReference type="SMART" id="SM00471">
    <property type="entry name" value="HDc"/>
    <property type="match status" value="1"/>
</dbReference>
<dbReference type="Gene3D" id="1.10.3210.10">
    <property type="entry name" value="Hypothetical protein af1432"/>
    <property type="match status" value="1"/>
</dbReference>
<dbReference type="SUPFAM" id="SSF55781">
    <property type="entry name" value="GAF domain-like"/>
    <property type="match status" value="1"/>
</dbReference>
<keyword evidence="2" id="KW-0614">Plasmid</keyword>
<dbReference type="SUPFAM" id="SSF109604">
    <property type="entry name" value="HD-domain/PDEase-like"/>
    <property type="match status" value="1"/>
</dbReference>
<feature type="domain" description="HD-GYP" evidence="1">
    <location>
        <begin position="151"/>
        <end position="346"/>
    </location>
</feature>
<dbReference type="Proteomes" id="UP000006875">
    <property type="component" value="Plasmid pILYOP01"/>
</dbReference>
<dbReference type="InterPro" id="IPR003607">
    <property type="entry name" value="HD/PDEase_dom"/>
</dbReference>
<evidence type="ECO:0000259" key="1">
    <source>
        <dbReference type="PROSITE" id="PS51832"/>
    </source>
</evidence>
<dbReference type="PANTHER" id="PTHR43155">
    <property type="entry name" value="CYCLIC DI-GMP PHOSPHODIESTERASE PA4108-RELATED"/>
    <property type="match status" value="1"/>
</dbReference>
<dbReference type="EMBL" id="CP002282">
    <property type="protein sequence ID" value="ADO84025.1"/>
    <property type="molecule type" value="Genomic_DNA"/>
</dbReference>
<accession>E3HCW9</accession>
<reference evidence="2 3" key="1">
    <citation type="journal article" date="2010" name="Stand. Genomic Sci.">
        <title>Complete genome sequence of Ilyobacter polytropus type strain (CuHbu1).</title>
        <authorList>
            <person name="Sikorski J."/>
            <person name="Chertkov O."/>
            <person name="Lapidus A."/>
            <person name="Nolan M."/>
            <person name="Lucas S."/>
            <person name="Del Rio T.G."/>
            <person name="Tice H."/>
            <person name="Cheng J.F."/>
            <person name="Tapia R."/>
            <person name="Han C."/>
            <person name="Goodwin L."/>
            <person name="Pitluck S."/>
            <person name="Liolios K."/>
            <person name="Ivanova N."/>
            <person name="Mavromatis K."/>
            <person name="Mikhailova N."/>
            <person name="Pati A."/>
            <person name="Chen A."/>
            <person name="Palaniappan K."/>
            <person name="Land M."/>
            <person name="Hauser L."/>
            <person name="Chang Y.J."/>
            <person name="Jeffries C.D."/>
            <person name="Brambilla E."/>
            <person name="Yasawong M."/>
            <person name="Rohde M."/>
            <person name="Pukall R."/>
            <person name="Spring S."/>
            <person name="Goker M."/>
            <person name="Woyke T."/>
            <person name="Bristow J."/>
            <person name="Eisen J.A."/>
            <person name="Markowitz V."/>
            <person name="Hugenholtz P."/>
            <person name="Kyrpides N.C."/>
            <person name="Klenk H.P."/>
        </authorList>
    </citation>
    <scope>NUCLEOTIDE SEQUENCE [LARGE SCALE GENOMIC DNA]</scope>
    <source>
        <strain evidence="3">ATCC 51220 / DSM 2926 / LMG 16218 / CuHBu1</strain>
        <plasmid evidence="3">pILYOP01</plasmid>
    </source>
</reference>
<sequence>MKERNSDTEIKKLHLDFENLDKLNYLTKRLQSVIMAAENEIEFFANISNLFMDECGYKFANIKIIGEESKKEGKESAKIENFQLKKNFESNFSVPILYGSSRMGTLNLYSDRKNAFKKDERNILEKLAGDIAYGFYILRLKKERDKALKSHEEALLNTIKAFVTTMRKRDPYTAGHQQRVTELALAIGDKMGLDKNCIEGLRIGAMIHDIGKINIPGEILNRPGKITRHEFEIIKPHSQLGHEIIEGLNFPWPVGKMILQHHERIDGTGYPKGLKGDEIITEAKIIAVADVVEAISSHRPYRVALGIQAALTEIKNRKGSSFDSQIVDICVELFEKQEFHWENSHSFLENITA</sequence>
<dbReference type="InterPro" id="IPR006675">
    <property type="entry name" value="HDIG_dom"/>
</dbReference>
<dbReference type="InterPro" id="IPR029016">
    <property type="entry name" value="GAF-like_dom_sf"/>
</dbReference>
<dbReference type="KEGG" id="ipo:Ilyop_2263"/>
<name>E3HCW9_ILYPC</name>
<dbReference type="AlphaFoldDB" id="E3HCW9"/>
<dbReference type="PANTHER" id="PTHR43155:SF2">
    <property type="entry name" value="CYCLIC DI-GMP PHOSPHODIESTERASE PA4108"/>
    <property type="match status" value="1"/>
</dbReference>
<gene>
    <name evidence="2" type="ordered locus">Ilyop_2263</name>
</gene>
<protein>
    <submittedName>
        <fullName evidence="2">Metal dependent phosphohydrolase</fullName>
    </submittedName>
</protein>
<dbReference type="Gene3D" id="3.30.450.40">
    <property type="match status" value="1"/>
</dbReference>
<geneLocation type="plasmid" evidence="2 3">
    <name>pILYOP01</name>
</geneLocation>
<dbReference type="HOGENOM" id="CLU_000445_92_10_0"/>
<dbReference type="CDD" id="cd00077">
    <property type="entry name" value="HDc"/>
    <property type="match status" value="1"/>
</dbReference>
<evidence type="ECO:0000313" key="2">
    <source>
        <dbReference type="EMBL" id="ADO84025.1"/>
    </source>
</evidence>
<keyword evidence="3" id="KW-1185">Reference proteome</keyword>
<evidence type="ECO:0000313" key="3">
    <source>
        <dbReference type="Proteomes" id="UP000006875"/>
    </source>
</evidence>
<dbReference type="InterPro" id="IPR037522">
    <property type="entry name" value="HD_GYP_dom"/>
</dbReference>
<dbReference type="RefSeq" id="WP_013388685.1">
    <property type="nucleotide sequence ID" value="NC_014633.1"/>
</dbReference>
<dbReference type="PROSITE" id="PS51832">
    <property type="entry name" value="HD_GYP"/>
    <property type="match status" value="1"/>
</dbReference>
<dbReference type="Pfam" id="PF13487">
    <property type="entry name" value="HD_5"/>
    <property type="match status" value="1"/>
</dbReference>